<gene>
    <name evidence="2" type="ORF">DDQ68_19145</name>
</gene>
<dbReference type="NCBIfam" id="TIGR04183">
    <property type="entry name" value="Por_Secre_tail"/>
    <property type="match status" value="1"/>
</dbReference>
<organism evidence="2 3">
    <name type="scientific">Hymenobacter nivis</name>
    <dbReference type="NCBI Taxonomy" id="1850093"/>
    <lineage>
        <taxon>Bacteria</taxon>
        <taxon>Pseudomonadati</taxon>
        <taxon>Bacteroidota</taxon>
        <taxon>Cytophagia</taxon>
        <taxon>Cytophagales</taxon>
        <taxon>Hymenobacteraceae</taxon>
        <taxon>Hymenobacter</taxon>
    </lineage>
</organism>
<keyword evidence="3" id="KW-1185">Reference proteome</keyword>
<accession>A0A2Z3GLU8</accession>
<evidence type="ECO:0000313" key="3">
    <source>
        <dbReference type="Proteomes" id="UP000245999"/>
    </source>
</evidence>
<dbReference type="EMBL" id="CP029145">
    <property type="protein sequence ID" value="AWM34703.1"/>
    <property type="molecule type" value="Genomic_DNA"/>
</dbReference>
<name>A0A2Z3GLU8_9BACT</name>
<proteinExistence type="predicted"/>
<protein>
    <recommendedName>
        <fullName evidence="1">Secretion system C-terminal sorting domain-containing protein</fullName>
    </recommendedName>
</protein>
<dbReference type="Proteomes" id="UP000245999">
    <property type="component" value="Chromosome"/>
</dbReference>
<dbReference type="AlphaFoldDB" id="A0A2Z3GLU8"/>
<feature type="domain" description="Secretion system C-terminal sorting" evidence="1">
    <location>
        <begin position="624"/>
        <end position="696"/>
    </location>
</feature>
<dbReference type="InterPro" id="IPR026444">
    <property type="entry name" value="Secre_tail"/>
</dbReference>
<reference evidence="3" key="1">
    <citation type="submission" date="2018-04" db="EMBL/GenBank/DDBJ databases">
        <title>Complete genome of Antarctic heterotrophic bacterium Hymenobacter nivis.</title>
        <authorList>
            <person name="Terashima M."/>
        </authorList>
    </citation>
    <scope>NUCLEOTIDE SEQUENCE [LARGE SCALE GENOMIC DNA]</scope>
    <source>
        <strain evidence="3">NBRC 111535</strain>
    </source>
</reference>
<dbReference type="Pfam" id="PF18962">
    <property type="entry name" value="Por_Secre_tail"/>
    <property type="match status" value="1"/>
</dbReference>
<dbReference type="OrthoDB" id="663485at2"/>
<sequence>MLFIDIMQKILNTHTPMPYSLVQRALLNGKAGLMACLTLLMLAGFTTSVKAGGFATNFVIANGTPYSTNGAPGTFQGRSLGTFDRSGSNLDVLALSAEANIITNPGDNVQTTQLLYRIYRADNLDDVGSFIPLPLQQTSSNGNALKWTNTGAQPNLVSFASTPGTYTLQLYFQTTITNNGITSIVLDANNGDFYAATFIVTVNGSIYQPKAWKSANDGNWFNADNWAPNGIPNSNSDVTIPFRQGTGSGYPAINNAQAQVHNIIIQGTAGQARGRLYLTNSTLFIYGNYQDINAGLKPIKGTLYLFGQDQVIDASTLIDNVVIDGGGTKSLTGALTIQNSITFSGKKGILVTRTENADLYCVILQPTARIVGESEDGYVLGELRSSQLIGEGGSSDFGGIGVGLTANSGNPGTTVATRNSAIYYGAGTSVSIRRSFSFTASVATLQNFNLNFGYLNADLNGIQAANLLLFRSESGDVPFQPLYKTSSSSDAKTLTRNGITGAIAATFTLGDRTNPLPVTLTSFAAVAQGPNALLTWTTAQELNNSGFEVQVSTDGTTFSKLGFVAAVSPNSSAARTYQYRDVTANKQGTRYYRLRQLDVDGKENLFAPQSLSFGGALATSVNGYPNPFVSEINLSLQTAVAGQATVSVLDGVGRQVRSWQPTLAAGASNLVLSDLASLPYGLYVVQVRYNDGQTQRLKVVKQ</sequence>
<evidence type="ECO:0000313" key="2">
    <source>
        <dbReference type="EMBL" id="AWM34703.1"/>
    </source>
</evidence>
<dbReference type="KEGG" id="hnv:DDQ68_19145"/>
<evidence type="ECO:0000259" key="1">
    <source>
        <dbReference type="Pfam" id="PF18962"/>
    </source>
</evidence>